<dbReference type="PANTHER" id="PTHR22939">
    <property type="entry name" value="SERINE PROTEASE FAMILY S1C HTRA-RELATED"/>
    <property type="match status" value="1"/>
</dbReference>
<dbReference type="AlphaFoldDB" id="A0A0D0IQB4"/>
<feature type="region of interest" description="Disordered" evidence="4">
    <location>
        <begin position="339"/>
        <end position="385"/>
    </location>
</feature>
<dbReference type="GO" id="GO:0042597">
    <property type="term" value="C:periplasmic space"/>
    <property type="evidence" value="ECO:0007669"/>
    <property type="project" value="TreeGrafter"/>
</dbReference>
<keyword evidence="5" id="KW-1133">Transmembrane helix</keyword>
<keyword evidence="2 7" id="KW-0645">Protease</keyword>
<evidence type="ECO:0000256" key="1">
    <source>
        <dbReference type="ARBA" id="ARBA00010541"/>
    </source>
</evidence>
<comment type="similarity">
    <text evidence="1">Belongs to the peptidase S1C family.</text>
</comment>
<dbReference type="InterPro" id="IPR009003">
    <property type="entry name" value="Peptidase_S1_PA"/>
</dbReference>
<evidence type="ECO:0000256" key="5">
    <source>
        <dbReference type="SAM" id="Phobius"/>
    </source>
</evidence>
<evidence type="ECO:0000256" key="2">
    <source>
        <dbReference type="ARBA" id="ARBA00022670"/>
    </source>
</evidence>
<evidence type="ECO:0000313" key="7">
    <source>
        <dbReference type="EMBL" id="KIP53784.1"/>
    </source>
</evidence>
<dbReference type="InterPro" id="IPR041489">
    <property type="entry name" value="PDZ_6"/>
</dbReference>
<sequence>MADNNLPAGQDASASEPEESGQQVPAEQSQAQPAAEQPTPAQPEQGLPGQGVAPVGKPGGYPTADIASPVAQGQAASTAPQAGPPAGVPLGGVQGQHPTPFQGAHTAQTQGQPQLTHEHPTQPFPDAFGQPAAGAPPVKQKNGGGKRTHSTGTFLAGLAAAALIGGIVGGGVSSLVVANSLPKNGSVSQQSGAVTLNNPETATEISGVAAVGTPSVVTLSVESQTEGGSGSGVIYSEDGYIITNAHVVTLDGAATDPTIRVKLSDGRLFTGTLVGVAPYSDIAVVKIDAEGLTPIEIADSSKVNVGDLAVAIGAPMSLSNTVTSGVVSALNRGISVGSALIPQDPSQEGQEAPDGEESPDGRGFPWDFRFDRPGEEQNTQQAGGQVTLPVVQTDASINPGNSGGALLNARAELIGINVAIASPGATEGKASSAGLGFAIPADLATRVADEIIAGEKPTHGLLGAGVVDSSADTDADANHAGGLIREVVRGGAAANAGLKVGDVITAVDGVPASDGTSVSALIRMHAGESEVSIDYTRNGVAGQVTATLGTLEW</sequence>
<dbReference type="PROSITE" id="PS50106">
    <property type="entry name" value="PDZ"/>
    <property type="match status" value="1"/>
</dbReference>
<protein>
    <submittedName>
        <fullName evidence="7">Protease</fullName>
    </submittedName>
</protein>
<dbReference type="Gene3D" id="2.40.10.10">
    <property type="entry name" value="Trypsin-like serine proteases"/>
    <property type="match status" value="2"/>
</dbReference>
<dbReference type="GO" id="GO:0006515">
    <property type="term" value="P:protein quality control for misfolded or incompletely synthesized proteins"/>
    <property type="evidence" value="ECO:0007669"/>
    <property type="project" value="TreeGrafter"/>
</dbReference>
<dbReference type="InterPro" id="IPR001940">
    <property type="entry name" value="Peptidase_S1C"/>
</dbReference>
<evidence type="ECO:0000259" key="6">
    <source>
        <dbReference type="PROSITE" id="PS50106"/>
    </source>
</evidence>
<proteinExistence type="inferred from homology"/>
<dbReference type="Pfam" id="PF17820">
    <property type="entry name" value="PDZ_6"/>
    <property type="match status" value="1"/>
</dbReference>
<keyword evidence="8" id="KW-1185">Reference proteome</keyword>
<dbReference type="Gene3D" id="2.30.42.10">
    <property type="match status" value="1"/>
</dbReference>
<dbReference type="InterPro" id="IPR001478">
    <property type="entry name" value="PDZ"/>
</dbReference>
<dbReference type="InterPro" id="IPR036034">
    <property type="entry name" value="PDZ_sf"/>
</dbReference>
<dbReference type="RefSeq" id="WP_052492358.1">
    <property type="nucleotide sequence ID" value="NZ_JXSQ01000001.1"/>
</dbReference>
<feature type="transmembrane region" description="Helical" evidence="5">
    <location>
        <begin position="154"/>
        <end position="178"/>
    </location>
</feature>
<dbReference type="PANTHER" id="PTHR22939:SF129">
    <property type="entry name" value="SERINE PROTEASE HTRA2, MITOCHONDRIAL"/>
    <property type="match status" value="1"/>
</dbReference>
<dbReference type="SUPFAM" id="SSF50494">
    <property type="entry name" value="Trypsin-like serine proteases"/>
    <property type="match status" value="1"/>
</dbReference>
<evidence type="ECO:0000313" key="8">
    <source>
        <dbReference type="Proteomes" id="UP000032120"/>
    </source>
</evidence>
<name>A0A0D0IQB4_9MICO</name>
<comment type="caution">
    <text evidence="7">The sequence shown here is derived from an EMBL/GenBank/DDBJ whole genome shotgun (WGS) entry which is preliminary data.</text>
</comment>
<keyword evidence="3" id="KW-0378">Hydrolase</keyword>
<dbReference type="EMBL" id="JXSQ01000001">
    <property type="protein sequence ID" value="KIP53784.1"/>
    <property type="molecule type" value="Genomic_DNA"/>
</dbReference>
<reference evidence="7 8" key="1">
    <citation type="submission" date="2015-01" db="EMBL/GenBank/DDBJ databases">
        <title>Draft genome sequence of Leucobacter komagatae strain VKM ST2845.</title>
        <authorList>
            <person name="Karlyshev A.V."/>
            <person name="Kudryashova E.B."/>
        </authorList>
    </citation>
    <scope>NUCLEOTIDE SEQUENCE [LARGE SCALE GENOMIC DNA]</scope>
    <source>
        <strain evidence="7 8">VKM ST2845</strain>
    </source>
</reference>
<accession>A0A0D0IQB4</accession>
<keyword evidence="5" id="KW-0812">Transmembrane</keyword>
<dbReference type="SMART" id="SM00228">
    <property type="entry name" value="PDZ"/>
    <property type="match status" value="1"/>
</dbReference>
<dbReference type="OrthoDB" id="9758917at2"/>
<evidence type="ECO:0000256" key="4">
    <source>
        <dbReference type="SAM" id="MobiDB-lite"/>
    </source>
</evidence>
<dbReference type="InterPro" id="IPR043504">
    <property type="entry name" value="Peptidase_S1_PA_chymotrypsin"/>
</dbReference>
<dbReference type="PRINTS" id="PR00834">
    <property type="entry name" value="PROTEASES2C"/>
</dbReference>
<dbReference type="SUPFAM" id="SSF50156">
    <property type="entry name" value="PDZ domain-like"/>
    <property type="match status" value="1"/>
</dbReference>
<feature type="compositionally biased region" description="Low complexity" evidence="4">
    <location>
        <begin position="22"/>
        <end position="45"/>
    </location>
</feature>
<dbReference type="Pfam" id="PF13365">
    <property type="entry name" value="Trypsin_2"/>
    <property type="match status" value="1"/>
</dbReference>
<evidence type="ECO:0000256" key="3">
    <source>
        <dbReference type="ARBA" id="ARBA00022801"/>
    </source>
</evidence>
<feature type="compositionally biased region" description="Polar residues" evidence="4">
    <location>
        <begin position="105"/>
        <end position="115"/>
    </location>
</feature>
<keyword evidence="5" id="KW-0472">Membrane</keyword>
<gene>
    <name evidence="7" type="ORF">SD72_00895</name>
</gene>
<feature type="region of interest" description="Disordered" evidence="4">
    <location>
        <begin position="1"/>
        <end position="148"/>
    </location>
</feature>
<feature type="domain" description="PDZ" evidence="6">
    <location>
        <begin position="451"/>
        <end position="539"/>
    </location>
</feature>
<dbReference type="GO" id="GO:0004252">
    <property type="term" value="F:serine-type endopeptidase activity"/>
    <property type="evidence" value="ECO:0007669"/>
    <property type="project" value="InterPro"/>
</dbReference>
<dbReference type="Proteomes" id="UP000032120">
    <property type="component" value="Unassembled WGS sequence"/>
</dbReference>
<organism evidence="7 8">
    <name type="scientific">Leucobacter komagatae</name>
    <dbReference type="NCBI Taxonomy" id="55969"/>
    <lineage>
        <taxon>Bacteria</taxon>
        <taxon>Bacillati</taxon>
        <taxon>Actinomycetota</taxon>
        <taxon>Actinomycetes</taxon>
        <taxon>Micrococcales</taxon>
        <taxon>Microbacteriaceae</taxon>
        <taxon>Leucobacter</taxon>
    </lineage>
</organism>